<dbReference type="EMBL" id="BAAAVT010000007">
    <property type="protein sequence ID" value="GAA3060457.1"/>
    <property type="molecule type" value="Genomic_DNA"/>
</dbReference>
<feature type="domain" description="LTD" evidence="3">
    <location>
        <begin position="38"/>
        <end position="184"/>
    </location>
</feature>
<feature type="compositionally biased region" description="Acidic residues" evidence="1">
    <location>
        <begin position="885"/>
        <end position="895"/>
    </location>
</feature>
<feature type="signal peptide" evidence="2">
    <location>
        <begin position="1"/>
        <end position="37"/>
    </location>
</feature>
<dbReference type="InterPro" id="IPR001322">
    <property type="entry name" value="Lamin_tail_dom"/>
</dbReference>
<evidence type="ECO:0000313" key="4">
    <source>
        <dbReference type="EMBL" id="GAA3060457.1"/>
    </source>
</evidence>
<evidence type="ECO:0000256" key="2">
    <source>
        <dbReference type="SAM" id="SignalP"/>
    </source>
</evidence>
<dbReference type="Proteomes" id="UP001500236">
    <property type="component" value="Unassembled WGS sequence"/>
</dbReference>
<dbReference type="PANTHER" id="PTHR42834:SF1">
    <property type="entry name" value="ENDONUCLEASE_EXONUCLEASE_PHOSPHATASE FAMILY PROTEIN (AFU_ORTHOLOGUE AFUA_3G09210)"/>
    <property type="match status" value="1"/>
</dbReference>
<dbReference type="InterPro" id="IPR036415">
    <property type="entry name" value="Lamin_tail_dom_sf"/>
</dbReference>
<feature type="region of interest" description="Disordered" evidence="1">
    <location>
        <begin position="226"/>
        <end position="251"/>
    </location>
</feature>
<comment type="caution">
    <text evidence="4">The sequence shown here is derived from an EMBL/GenBank/DDBJ whole genome shotgun (WGS) entry which is preliminary data.</text>
</comment>
<name>A0ABP6LY62_9MICC</name>
<dbReference type="NCBIfam" id="NF033681">
    <property type="entry name" value="ExeM_NucH_DNase"/>
    <property type="match status" value="1"/>
</dbReference>
<keyword evidence="2" id="KW-0732">Signal</keyword>
<dbReference type="PROSITE" id="PS51841">
    <property type="entry name" value="LTD"/>
    <property type="match status" value="1"/>
</dbReference>
<dbReference type="Pfam" id="PF00932">
    <property type="entry name" value="LTD"/>
    <property type="match status" value="1"/>
</dbReference>
<dbReference type="InterPro" id="IPR047971">
    <property type="entry name" value="ExeM-like"/>
</dbReference>
<accession>A0ABP6LY62</accession>
<feature type="region of interest" description="Disordered" evidence="1">
    <location>
        <begin position="729"/>
        <end position="748"/>
    </location>
</feature>
<dbReference type="SUPFAM" id="SSF56219">
    <property type="entry name" value="DNase I-like"/>
    <property type="match status" value="1"/>
</dbReference>
<feature type="compositionally biased region" description="Gly residues" evidence="1">
    <location>
        <begin position="930"/>
        <end position="944"/>
    </location>
</feature>
<dbReference type="PANTHER" id="PTHR42834">
    <property type="entry name" value="ENDONUCLEASE/EXONUCLEASE/PHOSPHATASE FAMILY PROTEIN (AFU_ORTHOLOGUE AFUA_3G09210)"/>
    <property type="match status" value="1"/>
</dbReference>
<keyword evidence="5" id="KW-1185">Reference proteome</keyword>
<feature type="chain" id="PRO_5047043329" description="LTD domain-containing protein" evidence="2">
    <location>
        <begin position="38"/>
        <end position="944"/>
    </location>
</feature>
<dbReference type="InterPro" id="IPR005135">
    <property type="entry name" value="Endo/exonuclease/phosphatase"/>
</dbReference>
<dbReference type="RefSeq" id="WP_344684049.1">
    <property type="nucleotide sequence ID" value="NZ_BAAAVT010000007.1"/>
</dbReference>
<organism evidence="4 5">
    <name type="scientific">Nesterenkonia aethiopica</name>
    <dbReference type="NCBI Taxonomy" id="269144"/>
    <lineage>
        <taxon>Bacteria</taxon>
        <taxon>Bacillati</taxon>
        <taxon>Actinomycetota</taxon>
        <taxon>Actinomycetes</taxon>
        <taxon>Micrococcales</taxon>
        <taxon>Micrococcaceae</taxon>
        <taxon>Nesterenkonia</taxon>
    </lineage>
</organism>
<dbReference type="InterPro" id="IPR036691">
    <property type="entry name" value="Endo/exonu/phosph_ase_sf"/>
</dbReference>
<reference evidence="5" key="1">
    <citation type="journal article" date="2019" name="Int. J. Syst. Evol. Microbiol.">
        <title>The Global Catalogue of Microorganisms (GCM) 10K type strain sequencing project: providing services to taxonomists for standard genome sequencing and annotation.</title>
        <authorList>
            <consortium name="The Broad Institute Genomics Platform"/>
            <consortium name="The Broad Institute Genome Sequencing Center for Infectious Disease"/>
            <person name="Wu L."/>
            <person name="Ma J."/>
        </authorList>
    </citation>
    <scope>NUCLEOTIDE SEQUENCE [LARGE SCALE GENOMIC DNA]</scope>
    <source>
        <strain evidence="5">JCM 14309</strain>
    </source>
</reference>
<evidence type="ECO:0000259" key="3">
    <source>
        <dbReference type="PROSITE" id="PS51841"/>
    </source>
</evidence>
<feature type="region of interest" description="Disordered" evidence="1">
    <location>
        <begin position="880"/>
        <end position="944"/>
    </location>
</feature>
<gene>
    <name evidence="4" type="ORF">GCM10010529_12610</name>
</gene>
<proteinExistence type="predicted"/>
<evidence type="ECO:0000313" key="5">
    <source>
        <dbReference type="Proteomes" id="UP001500236"/>
    </source>
</evidence>
<dbReference type="Gene3D" id="3.60.10.10">
    <property type="entry name" value="Endonuclease/exonuclease/phosphatase"/>
    <property type="match status" value="1"/>
</dbReference>
<feature type="compositionally biased region" description="Basic and acidic residues" evidence="1">
    <location>
        <begin position="917"/>
        <end position="927"/>
    </location>
</feature>
<protein>
    <recommendedName>
        <fullName evidence="3">LTD domain-containing protein</fullName>
    </recommendedName>
</protein>
<dbReference type="SUPFAM" id="SSF74853">
    <property type="entry name" value="Lamin A/C globular tail domain"/>
    <property type="match status" value="1"/>
</dbReference>
<dbReference type="Pfam" id="PF03372">
    <property type="entry name" value="Exo_endo_phos"/>
    <property type="match status" value="1"/>
</dbReference>
<feature type="compositionally biased region" description="Basic and acidic residues" evidence="1">
    <location>
        <begin position="237"/>
        <end position="249"/>
    </location>
</feature>
<dbReference type="CDD" id="cd04486">
    <property type="entry name" value="YhcR_OBF_like"/>
    <property type="match status" value="1"/>
</dbReference>
<dbReference type="CDD" id="cd10283">
    <property type="entry name" value="MnuA_DNase1-like"/>
    <property type="match status" value="1"/>
</dbReference>
<evidence type="ECO:0000256" key="1">
    <source>
        <dbReference type="SAM" id="MobiDB-lite"/>
    </source>
</evidence>
<sequence length="944" mass="101332">MHTPGDTTPRSRRPRMIAGLAAAGLAVSLIGPAPASATTTSADASEASDGEHVVISEVYTTGAGADAAFNERFIELHNPGDEAVDLDGWSVSYRPASRGEENLTPSGHVALSGTIEPGGHYLIANPGLSAGDGADLPDPDARLSGGTAIRDGVIWLSSTEERLDVPLGDVQDHEDVVDLIGYGGANTYETAAAPSPSNGSDVRSIARADEAVDTDDNSADFALSETITPTNSAGEQAVHEPEESERQDPAELEINEIPRSVDPAENELLEQPVTVRGVVTAAYPTGGFDGFTLQTEGTGGDLDLDAHEASDGIFVYSPWRADDVEVGDFVEITADVTTYSGQVQLSLYPGSSQTPEHEFALIADEPHEEVKPAVVEIPETDAERESLLGMLIDPQGTYTVTDHYTLNQFGEIGIVLGDEPLINPTSAHRPGPEADAHAEENAQRIIYLDDAATTNFNRSPGWDEELPYLTAEDPVRVGAEMLWENTVVMDRRFDQWRLQPTGHLTPETADAVQPARFEDTRVGRETPMERDGDLRIAGFNVLNYFVTLGEDEEDCEYYTDRHGEPTTADWCEVRGAWSTESFERQQAKIVDAINAMDADVVALQEMENSVHFTDDADRDLAHERLVGALNDDLGTGSWEFVASPEATPTPEDEDVIRNGFIYRADAVEPVDESVILFEEGVAEIMTPELESFDLAQVYSNAREPLAQQFQPVDGEDEDRFIAIVNHFKSKGSAPDGGPNADSGDGQGAWNADRVEQARALVAFADALTEDTGTDSIFLMGDFNSYEKEDPLQEILDAGFSNISAETGQHSYMFDGQVGSLDHLFASEAAAESVSQAEIWNINAVEPIALEYSRYNGNASDLFRADLWRSSDHDPIVADLRLSGADDPEGGEDGSGDDGSAGPPRGPGNSNGQGHGPGEGRGHERVDHPGNGPGQNNGNGNGRHS</sequence>